<proteinExistence type="predicted"/>
<evidence type="ECO:0000256" key="1">
    <source>
        <dbReference type="SAM" id="Phobius"/>
    </source>
</evidence>
<gene>
    <name evidence="2" type="ORF">Fcan01_28165</name>
</gene>
<reference evidence="2 3" key="1">
    <citation type="submission" date="2015-12" db="EMBL/GenBank/DDBJ databases">
        <title>The genome of Folsomia candida.</title>
        <authorList>
            <person name="Faddeeva A."/>
            <person name="Derks M.F."/>
            <person name="Anvar Y."/>
            <person name="Smit S."/>
            <person name="Van Straalen N."/>
            <person name="Roelofs D."/>
        </authorList>
    </citation>
    <scope>NUCLEOTIDE SEQUENCE [LARGE SCALE GENOMIC DNA]</scope>
    <source>
        <strain evidence="2 3">VU population</strain>
        <tissue evidence="2">Whole body</tissue>
    </source>
</reference>
<keyword evidence="1" id="KW-0472">Membrane</keyword>
<dbReference type="Proteomes" id="UP000198287">
    <property type="component" value="Unassembled WGS sequence"/>
</dbReference>
<feature type="transmembrane region" description="Helical" evidence="1">
    <location>
        <begin position="78"/>
        <end position="97"/>
    </location>
</feature>
<organism evidence="2 3">
    <name type="scientific">Folsomia candida</name>
    <name type="common">Springtail</name>
    <dbReference type="NCBI Taxonomy" id="158441"/>
    <lineage>
        <taxon>Eukaryota</taxon>
        <taxon>Metazoa</taxon>
        <taxon>Ecdysozoa</taxon>
        <taxon>Arthropoda</taxon>
        <taxon>Hexapoda</taxon>
        <taxon>Collembola</taxon>
        <taxon>Entomobryomorpha</taxon>
        <taxon>Isotomoidea</taxon>
        <taxon>Isotomidae</taxon>
        <taxon>Proisotominae</taxon>
        <taxon>Folsomia</taxon>
    </lineage>
</organism>
<comment type="caution">
    <text evidence="2">The sequence shown here is derived from an EMBL/GenBank/DDBJ whole genome shotgun (WGS) entry which is preliminary data.</text>
</comment>
<dbReference type="AlphaFoldDB" id="A0A226CWU9"/>
<keyword evidence="3" id="KW-1185">Reference proteome</keyword>
<evidence type="ECO:0000313" key="2">
    <source>
        <dbReference type="EMBL" id="OXA37094.1"/>
    </source>
</evidence>
<keyword evidence="1" id="KW-1133">Transmembrane helix</keyword>
<sequence length="172" mass="20364">MLVSGFYVKPRAYKTYRSLRQPYNLIHEYISVQMIFKQVMSIYGFWLLVMHAFMGQFALFCNYSVIKYWDQLNPLTRILLIVWSAVVLIPWISFLHVSGNFYQLSQRTLKSWKEIKCRNTLERKYLSKSRKACRPLKVGADGVFTIKRLTVLKFIRGIIKGTFRAMMTIGRK</sequence>
<name>A0A226CWU9_FOLCA</name>
<feature type="transmembrane region" description="Helical" evidence="1">
    <location>
        <begin position="43"/>
        <end position="66"/>
    </location>
</feature>
<evidence type="ECO:0000313" key="3">
    <source>
        <dbReference type="Proteomes" id="UP000198287"/>
    </source>
</evidence>
<keyword evidence="1" id="KW-0812">Transmembrane</keyword>
<protein>
    <submittedName>
        <fullName evidence="2">Uncharacterized protein</fullName>
    </submittedName>
</protein>
<dbReference type="EMBL" id="LNIX01000065">
    <property type="protein sequence ID" value="OXA37094.1"/>
    <property type="molecule type" value="Genomic_DNA"/>
</dbReference>
<accession>A0A226CWU9</accession>